<evidence type="ECO:0000256" key="2">
    <source>
        <dbReference type="ARBA" id="ARBA00022763"/>
    </source>
</evidence>
<evidence type="ECO:0000256" key="5">
    <source>
        <dbReference type="HAMAP-Rule" id="MF_00527"/>
    </source>
</evidence>
<accession>A0A1H3RC66</accession>
<dbReference type="EC" id="3.2.2.-" evidence="5"/>
<proteinExistence type="inferred from homology"/>
<dbReference type="Pfam" id="PF02245">
    <property type="entry name" value="Pur_DNA_glyco"/>
    <property type="match status" value="1"/>
</dbReference>
<keyword evidence="2 5" id="KW-0227">DNA damage</keyword>
<dbReference type="CDD" id="cd00540">
    <property type="entry name" value="AAG"/>
    <property type="match status" value="1"/>
</dbReference>
<dbReference type="NCBIfam" id="TIGR00567">
    <property type="entry name" value="3mg"/>
    <property type="match status" value="1"/>
</dbReference>
<keyword evidence="3 5" id="KW-0378">Hydrolase</keyword>
<dbReference type="PANTHER" id="PTHR10429">
    <property type="entry name" value="DNA-3-METHYLADENINE GLYCOSYLASE"/>
    <property type="match status" value="1"/>
</dbReference>
<dbReference type="PANTHER" id="PTHR10429:SF0">
    <property type="entry name" value="DNA-3-METHYLADENINE GLYCOSYLASE"/>
    <property type="match status" value="1"/>
</dbReference>
<dbReference type="InterPro" id="IPR011034">
    <property type="entry name" value="Formyl_transferase-like_C_sf"/>
</dbReference>
<dbReference type="FunFam" id="3.10.300.10:FF:000001">
    <property type="entry name" value="Putative 3-methyladenine DNA glycosylase"/>
    <property type="match status" value="1"/>
</dbReference>
<organism evidence="6 7">
    <name type="scientific">Proteiniborus ethanoligenes</name>
    <dbReference type="NCBI Taxonomy" id="415015"/>
    <lineage>
        <taxon>Bacteria</taxon>
        <taxon>Bacillati</taxon>
        <taxon>Bacillota</taxon>
        <taxon>Clostridia</taxon>
        <taxon>Eubacteriales</taxon>
        <taxon>Proteiniborus</taxon>
    </lineage>
</organism>
<dbReference type="HAMAP" id="MF_00527">
    <property type="entry name" value="3MGH"/>
    <property type="match status" value="1"/>
</dbReference>
<evidence type="ECO:0000256" key="4">
    <source>
        <dbReference type="ARBA" id="ARBA00023204"/>
    </source>
</evidence>
<name>A0A1H3RC66_9FIRM</name>
<gene>
    <name evidence="6" type="ORF">SAMN05660462_02286</name>
</gene>
<dbReference type="GO" id="GO:0003905">
    <property type="term" value="F:alkylbase DNA N-glycosylase activity"/>
    <property type="evidence" value="ECO:0007669"/>
    <property type="project" value="InterPro"/>
</dbReference>
<sequence length="203" mass="23094">MKKLERSFYNKSALVLAKDLLGKYLVFNTDSERLVGKIVETEAYMGFNDKAAHTYNGRRTPRTEAMYGEEGHAYVYLIYGMYNCFNVVAAEKEIAQAVLIRGLEPIEGLEAMSLNRFNKPYEKLKGSQIIALTNGPGKLCQALGITRDINGEDLTGNRLYICSVKEVSFDIVETKRIGIDYAEEARDFLWRFYIKDNKFVSVP</sequence>
<evidence type="ECO:0000313" key="7">
    <source>
        <dbReference type="Proteomes" id="UP000198625"/>
    </source>
</evidence>
<dbReference type="Gene3D" id="3.10.300.10">
    <property type="entry name" value="Methylpurine-DNA glycosylase (MPG)"/>
    <property type="match status" value="1"/>
</dbReference>
<dbReference type="RefSeq" id="WP_091731337.1">
    <property type="nucleotide sequence ID" value="NZ_FNQE01000026.1"/>
</dbReference>
<protein>
    <recommendedName>
        <fullName evidence="5">Putative 3-methyladenine DNA glycosylase</fullName>
        <ecNumber evidence="5">3.2.2.-</ecNumber>
    </recommendedName>
</protein>
<reference evidence="6 7" key="1">
    <citation type="submission" date="2016-10" db="EMBL/GenBank/DDBJ databases">
        <authorList>
            <person name="de Groot N.N."/>
        </authorList>
    </citation>
    <scope>NUCLEOTIDE SEQUENCE [LARGE SCALE GENOMIC DNA]</scope>
    <source>
        <strain evidence="6 7">DSM 21650</strain>
    </source>
</reference>
<keyword evidence="7" id="KW-1185">Reference proteome</keyword>
<dbReference type="EMBL" id="FNQE01000026">
    <property type="protein sequence ID" value="SDZ22539.1"/>
    <property type="molecule type" value="Genomic_DNA"/>
</dbReference>
<dbReference type="STRING" id="415015.SAMN05660462_02286"/>
<evidence type="ECO:0000313" key="6">
    <source>
        <dbReference type="EMBL" id="SDZ22539.1"/>
    </source>
</evidence>
<dbReference type="InterPro" id="IPR036995">
    <property type="entry name" value="MPG_sf"/>
</dbReference>
<dbReference type="OrthoDB" id="9794313at2"/>
<keyword evidence="4 5" id="KW-0234">DNA repair</keyword>
<comment type="similarity">
    <text evidence="1 5">Belongs to the DNA glycosylase MPG family.</text>
</comment>
<evidence type="ECO:0000256" key="3">
    <source>
        <dbReference type="ARBA" id="ARBA00022801"/>
    </source>
</evidence>
<dbReference type="InterPro" id="IPR003180">
    <property type="entry name" value="MPG"/>
</dbReference>
<dbReference type="Proteomes" id="UP000198625">
    <property type="component" value="Unassembled WGS sequence"/>
</dbReference>
<dbReference type="NCBIfam" id="NF002001">
    <property type="entry name" value="PRK00802.1-1"/>
    <property type="match status" value="1"/>
</dbReference>
<dbReference type="SUPFAM" id="SSF50486">
    <property type="entry name" value="FMT C-terminal domain-like"/>
    <property type="match status" value="1"/>
</dbReference>
<dbReference type="AlphaFoldDB" id="A0A1H3RC66"/>
<dbReference type="GO" id="GO:0006284">
    <property type="term" value="P:base-excision repair"/>
    <property type="evidence" value="ECO:0007669"/>
    <property type="project" value="InterPro"/>
</dbReference>
<dbReference type="GO" id="GO:0003677">
    <property type="term" value="F:DNA binding"/>
    <property type="evidence" value="ECO:0007669"/>
    <property type="project" value="InterPro"/>
</dbReference>
<evidence type="ECO:0000256" key="1">
    <source>
        <dbReference type="ARBA" id="ARBA00009232"/>
    </source>
</evidence>